<evidence type="ECO:0000313" key="5">
    <source>
        <dbReference type="Proteomes" id="UP000007800"/>
    </source>
</evidence>
<dbReference type="InterPro" id="IPR029021">
    <property type="entry name" value="Prot-tyrosine_phosphatase-like"/>
</dbReference>
<proteinExistence type="predicted"/>
<evidence type="ECO:0000313" key="4">
    <source>
        <dbReference type="EMBL" id="EER15095.1"/>
    </source>
</evidence>
<keyword evidence="5" id="KW-1185">Reference proteome</keyword>
<gene>
    <name evidence="4" type="ORF">Pmar_PMAR023421</name>
</gene>
<name>C5KKI3_PERM5</name>
<dbReference type="OrthoDB" id="5632at2759"/>
<keyword evidence="1" id="KW-0378">Hydrolase</keyword>
<dbReference type="InterPro" id="IPR000387">
    <property type="entry name" value="Tyr_Pase_dom"/>
</dbReference>
<feature type="region of interest" description="Disordered" evidence="2">
    <location>
        <begin position="1"/>
        <end position="59"/>
    </location>
</feature>
<dbReference type="Gene3D" id="3.90.190.10">
    <property type="entry name" value="Protein tyrosine phosphatase superfamily"/>
    <property type="match status" value="1"/>
</dbReference>
<dbReference type="FunCoup" id="C5KKI3">
    <property type="interactions" value="10"/>
</dbReference>
<organism evidence="5">
    <name type="scientific">Perkinsus marinus (strain ATCC 50983 / TXsc)</name>
    <dbReference type="NCBI Taxonomy" id="423536"/>
    <lineage>
        <taxon>Eukaryota</taxon>
        <taxon>Sar</taxon>
        <taxon>Alveolata</taxon>
        <taxon>Perkinsozoa</taxon>
        <taxon>Perkinsea</taxon>
        <taxon>Perkinsida</taxon>
        <taxon>Perkinsidae</taxon>
        <taxon>Perkinsus</taxon>
    </lineage>
</organism>
<dbReference type="Proteomes" id="UP000007800">
    <property type="component" value="Unassembled WGS sequence"/>
</dbReference>
<feature type="domain" description="Tyrosine specific protein phosphatases" evidence="3">
    <location>
        <begin position="179"/>
        <end position="253"/>
    </location>
</feature>
<dbReference type="RefSeq" id="XP_002783299.1">
    <property type="nucleotide sequence ID" value="XM_002783253.1"/>
</dbReference>
<dbReference type="PROSITE" id="PS00383">
    <property type="entry name" value="TYR_PHOSPHATASE_1"/>
    <property type="match status" value="1"/>
</dbReference>
<dbReference type="InterPro" id="IPR016130">
    <property type="entry name" value="Tyr_Pase_AS"/>
</dbReference>
<dbReference type="SMART" id="SM00404">
    <property type="entry name" value="PTPc_motif"/>
    <property type="match status" value="1"/>
</dbReference>
<accession>C5KKI3</accession>
<dbReference type="SUPFAM" id="SSF52799">
    <property type="entry name" value="(Phosphotyrosine protein) phosphatases II"/>
    <property type="match status" value="1"/>
</dbReference>
<evidence type="ECO:0000256" key="2">
    <source>
        <dbReference type="SAM" id="MobiDB-lite"/>
    </source>
</evidence>
<dbReference type="InParanoid" id="C5KKI3"/>
<dbReference type="PROSITE" id="PS50056">
    <property type="entry name" value="TYR_PHOSPHATASE_2"/>
    <property type="match status" value="1"/>
</dbReference>
<dbReference type="GO" id="GO:0016791">
    <property type="term" value="F:phosphatase activity"/>
    <property type="evidence" value="ECO:0007669"/>
    <property type="project" value="UniProtKB-ARBA"/>
</dbReference>
<sequence length="305" mass="33542">MSLEKRGNHQAGPSEVETTRRVTSSVSSEPSTTGSGNNGVTPVEVSPPTTRPWGTKSQRRECARMAEIYKRYEAGTKSVVEWDRPPVGTYNCLISPRGPTLIAAGKSGRFRMVICEAPTGDNAHSLALYLKRRFGVTELVRVSSDNDARYPREAFEDLSIGVHDLPFADGSAPPDDVVEAFLEILDSSLYRKRNKEDNCSPPCVAIHCISGLGRSPAMVALGLIEREKMEPSEAIFLVRKLRNARCFTKEQSAYLLNYVPMHKKRNQLLACLCSLFTRRPVKGLSAEASPGINLTRADTSALISQ</sequence>
<dbReference type="AlphaFoldDB" id="C5KKI3"/>
<evidence type="ECO:0000259" key="3">
    <source>
        <dbReference type="PROSITE" id="PS50056"/>
    </source>
</evidence>
<evidence type="ECO:0000256" key="1">
    <source>
        <dbReference type="ARBA" id="ARBA00022801"/>
    </source>
</evidence>
<dbReference type="PANTHER" id="PTHR23339">
    <property type="entry name" value="TYROSINE SPECIFIC PROTEIN PHOSPHATASE AND DUAL SPECIFICITY PROTEIN PHOSPHATASE"/>
    <property type="match status" value="1"/>
</dbReference>
<feature type="compositionally biased region" description="Low complexity" evidence="2">
    <location>
        <begin position="21"/>
        <end position="35"/>
    </location>
</feature>
<dbReference type="InterPro" id="IPR003595">
    <property type="entry name" value="Tyr_Pase_cat"/>
</dbReference>
<dbReference type="EMBL" id="GG673688">
    <property type="protein sequence ID" value="EER15095.1"/>
    <property type="molecule type" value="Genomic_DNA"/>
</dbReference>
<dbReference type="InterPro" id="IPR050561">
    <property type="entry name" value="PTP"/>
</dbReference>
<dbReference type="OMA" id="HFRMVIC"/>
<reference evidence="4 5" key="1">
    <citation type="submission" date="2008-07" db="EMBL/GenBank/DDBJ databases">
        <authorList>
            <person name="El-Sayed N."/>
            <person name="Caler E."/>
            <person name="Inman J."/>
            <person name="Amedeo P."/>
            <person name="Hass B."/>
            <person name="Wortman J."/>
        </authorList>
    </citation>
    <scope>NUCLEOTIDE SEQUENCE [LARGE SCALE GENOMIC DNA]</scope>
    <source>
        <strain evidence="5">ATCC 50983 / TXsc</strain>
    </source>
</reference>
<dbReference type="GeneID" id="9061978"/>
<protein>
    <submittedName>
        <fullName evidence="4">Protein tyrosine phosphatase type IVA protein, putative</fullName>
    </submittedName>
</protein>
<dbReference type="Pfam" id="PF22784">
    <property type="entry name" value="PTP-SAK"/>
    <property type="match status" value="1"/>
</dbReference>
<dbReference type="InterPro" id="IPR057023">
    <property type="entry name" value="PTP-SAK"/>
</dbReference>